<dbReference type="Pfam" id="PF02595">
    <property type="entry name" value="Gly_kinase"/>
    <property type="match status" value="1"/>
</dbReference>
<dbReference type="AlphaFoldDB" id="A0A1X6WS14"/>
<keyword evidence="1" id="KW-0418">Kinase</keyword>
<dbReference type="EMBL" id="FWFD01000015">
    <property type="protein sequence ID" value="SLM86436.1"/>
    <property type="molecule type" value="Genomic_DNA"/>
</dbReference>
<accession>A0A1X6WS14</accession>
<dbReference type="Proteomes" id="UP000195918">
    <property type="component" value="Unassembled WGS sequence"/>
</dbReference>
<keyword evidence="1" id="KW-0808">Transferase</keyword>
<keyword evidence="2" id="KW-1185">Reference proteome</keyword>
<dbReference type="InterPro" id="IPR036129">
    <property type="entry name" value="Glycerate_kinase_sf"/>
</dbReference>
<proteinExistence type="predicted"/>
<dbReference type="SUPFAM" id="SSF110738">
    <property type="entry name" value="Glycerate kinase I"/>
    <property type="match status" value="1"/>
</dbReference>
<dbReference type="PANTHER" id="PTHR21599">
    <property type="entry name" value="GLYCERATE KINASE"/>
    <property type="match status" value="1"/>
</dbReference>
<protein>
    <submittedName>
        <fullName evidence="1">Glycerate kinase</fullName>
        <ecNumber evidence="1">2.7.1.31</ecNumber>
    </submittedName>
</protein>
<dbReference type="GO" id="GO:0008887">
    <property type="term" value="F:glycerate kinase activity"/>
    <property type="evidence" value="ECO:0007669"/>
    <property type="project" value="UniProtKB-EC"/>
</dbReference>
<dbReference type="InterPro" id="IPR018193">
    <property type="entry name" value="Glyc_kinase_flavodox-like_fold"/>
</dbReference>
<gene>
    <name evidence="1" type="ORF">FM121_10115</name>
</gene>
<dbReference type="GO" id="GO:0031388">
    <property type="term" value="P:organic acid phosphorylation"/>
    <property type="evidence" value="ECO:0007669"/>
    <property type="project" value="InterPro"/>
</dbReference>
<dbReference type="Gene3D" id="3.90.1510.10">
    <property type="entry name" value="Glycerate kinase, domain 2"/>
    <property type="match status" value="1"/>
</dbReference>
<evidence type="ECO:0000313" key="2">
    <source>
        <dbReference type="Proteomes" id="UP000195918"/>
    </source>
</evidence>
<dbReference type="EC" id="2.7.1.31" evidence="1"/>
<dbReference type="RefSeq" id="WP_086952064.1">
    <property type="nucleotide sequence ID" value="NZ_FWFD01000015.1"/>
</dbReference>
<dbReference type="OrthoDB" id="9774290at2"/>
<evidence type="ECO:0000313" key="1">
    <source>
        <dbReference type="EMBL" id="SLM86436.1"/>
    </source>
</evidence>
<organism evidence="1 2">
    <name type="scientific">Vagococcus fluvialis bH819</name>
    <dbReference type="NCBI Taxonomy" id="1255619"/>
    <lineage>
        <taxon>Bacteria</taxon>
        <taxon>Bacillati</taxon>
        <taxon>Bacillota</taxon>
        <taxon>Bacilli</taxon>
        <taxon>Lactobacillales</taxon>
        <taxon>Enterococcaceae</taxon>
        <taxon>Vagococcus</taxon>
    </lineage>
</organism>
<dbReference type="PANTHER" id="PTHR21599:SF0">
    <property type="entry name" value="GLYCERATE KINASE"/>
    <property type="match status" value="1"/>
</dbReference>
<sequence length="357" mass="41189">MEDIFTISPLFNNFELDQLFINNINDWLLEEKINAKLRFFPYVDYNDPLQTALAYYKQPIKTVVTEGYFGFSSESRYGYADSNKILIIDVGSILGSKIVPQIAKAPLMASTHEIGRVLKKKVRPETKRIIFTNVTNIAPDLGLGFLEELGIEFYDKNNKKIKVSSGKIGQINSFSYEKIPNKWLGYEYLILNNHDDSTSLIGEKSISYENQELTGASPEIAKLLERETLKAVNTFEKILRKRIMYQPESSVGNGFAFGCLSFFRNVVVQDQLQAFIDLTNVGESIQKTDYFILPDYYFSFRELLSKQNKVSFILSSEGTKKDNDHEIEIPIVPICIENKEWLQRQIQFMIKMFYLKK</sequence>
<reference evidence="2" key="1">
    <citation type="submission" date="2017-02" db="EMBL/GenBank/DDBJ databases">
        <authorList>
            <person name="Dridi B."/>
        </authorList>
    </citation>
    <scope>NUCLEOTIDE SEQUENCE [LARGE SCALE GENOMIC DNA]</scope>
    <source>
        <strain evidence="2">bH819</strain>
    </source>
</reference>
<dbReference type="InterPro" id="IPR004381">
    <property type="entry name" value="Glycerate_kinase"/>
</dbReference>
<name>A0A1X6WS14_9ENTE</name>